<evidence type="ECO:0000256" key="1">
    <source>
        <dbReference type="ARBA" id="ARBA00004752"/>
    </source>
</evidence>
<evidence type="ECO:0000259" key="13">
    <source>
        <dbReference type="Pfam" id="PF00905"/>
    </source>
</evidence>
<keyword evidence="4" id="KW-0121">Carboxypeptidase</keyword>
<evidence type="ECO:0000259" key="14">
    <source>
        <dbReference type="Pfam" id="PF00912"/>
    </source>
</evidence>
<dbReference type="InterPro" id="IPR023346">
    <property type="entry name" value="Lysozyme-like_dom_sf"/>
</dbReference>
<accession>A0ABV3XY18</accession>
<comment type="catalytic activity">
    <reaction evidence="11">
        <text>[GlcNAc-(1-&gt;4)-Mur2Ac(oyl-L-Ala-gamma-D-Glu-L-Lys-D-Ala-D-Ala)](n)-di-trans,octa-cis-undecaprenyl diphosphate + beta-D-GlcNAc-(1-&gt;4)-Mur2Ac(oyl-L-Ala-gamma-D-Glu-L-Lys-D-Ala-D-Ala)-di-trans,octa-cis-undecaprenyl diphosphate = [GlcNAc-(1-&gt;4)-Mur2Ac(oyl-L-Ala-gamma-D-Glu-L-Lys-D-Ala-D-Ala)](n+1)-di-trans,octa-cis-undecaprenyl diphosphate + di-trans,octa-cis-undecaprenyl diphosphate + H(+)</text>
        <dbReference type="Rhea" id="RHEA:23708"/>
        <dbReference type="Rhea" id="RHEA-COMP:9602"/>
        <dbReference type="Rhea" id="RHEA-COMP:9603"/>
        <dbReference type="ChEBI" id="CHEBI:15378"/>
        <dbReference type="ChEBI" id="CHEBI:58405"/>
        <dbReference type="ChEBI" id="CHEBI:60033"/>
        <dbReference type="ChEBI" id="CHEBI:78435"/>
        <dbReference type="EC" id="2.4.99.28"/>
    </reaction>
</comment>
<proteinExistence type="inferred from homology"/>
<evidence type="ECO:0000256" key="8">
    <source>
        <dbReference type="ARBA" id="ARBA00022801"/>
    </source>
</evidence>
<evidence type="ECO:0000256" key="12">
    <source>
        <dbReference type="SAM" id="SignalP"/>
    </source>
</evidence>
<evidence type="ECO:0000256" key="2">
    <source>
        <dbReference type="ARBA" id="ARBA00007090"/>
    </source>
</evidence>
<evidence type="ECO:0000256" key="7">
    <source>
        <dbReference type="ARBA" id="ARBA00022679"/>
    </source>
</evidence>
<comment type="pathway">
    <text evidence="1">Cell wall biogenesis; peptidoglycan biosynthesis.</text>
</comment>
<comment type="caution">
    <text evidence="16">The sequence shown here is derived from an EMBL/GenBank/DDBJ whole genome shotgun (WGS) entry which is preliminary data.</text>
</comment>
<dbReference type="SUPFAM" id="SSF56601">
    <property type="entry name" value="beta-lactamase/transpeptidase-like"/>
    <property type="match status" value="1"/>
</dbReference>
<organism evidence="16 17">
    <name type="scientific">Rhodovulum iodosum</name>
    <dbReference type="NCBI Taxonomy" id="68291"/>
    <lineage>
        <taxon>Bacteria</taxon>
        <taxon>Pseudomonadati</taxon>
        <taxon>Pseudomonadota</taxon>
        <taxon>Alphaproteobacteria</taxon>
        <taxon>Rhodobacterales</taxon>
        <taxon>Paracoccaceae</taxon>
        <taxon>Rhodovulum</taxon>
    </lineage>
</organism>
<dbReference type="InterPro" id="IPR009647">
    <property type="entry name" value="PBP_C"/>
</dbReference>
<reference evidence="16 17" key="1">
    <citation type="submission" date="2024-06" db="EMBL/GenBank/DDBJ databases">
        <title>Genome of Rhodovulum iodosum, a marine photoferrotroph.</title>
        <authorList>
            <person name="Bianchini G."/>
            <person name="Nikeleit V."/>
            <person name="Kappler A."/>
            <person name="Bryce C."/>
            <person name="Sanchez-Baracaldo P."/>
        </authorList>
    </citation>
    <scope>NUCLEOTIDE SEQUENCE [LARGE SCALE GENOMIC DNA]</scope>
    <source>
        <strain evidence="16 17">UT/N1</strain>
    </source>
</reference>
<keyword evidence="6" id="KW-0328">Glycosyltransferase</keyword>
<dbReference type="EMBL" id="JBEHHI010000003">
    <property type="protein sequence ID" value="MEX5730059.1"/>
    <property type="molecule type" value="Genomic_DNA"/>
</dbReference>
<dbReference type="Pfam" id="PF00905">
    <property type="entry name" value="Transpeptidase"/>
    <property type="match status" value="1"/>
</dbReference>
<comment type="similarity">
    <text evidence="3">In the N-terminal section; belongs to the glycosyltransferase 51 family.</text>
</comment>
<evidence type="ECO:0000259" key="15">
    <source>
        <dbReference type="Pfam" id="PF06832"/>
    </source>
</evidence>
<keyword evidence="17" id="KW-1185">Reference proteome</keyword>
<dbReference type="Gene3D" id="3.40.710.10">
    <property type="entry name" value="DD-peptidase/beta-lactamase superfamily"/>
    <property type="match status" value="1"/>
</dbReference>
<dbReference type="NCBIfam" id="TIGR02073">
    <property type="entry name" value="PBP_1c"/>
    <property type="match status" value="1"/>
</dbReference>
<dbReference type="PANTHER" id="PTHR32282">
    <property type="entry name" value="BINDING PROTEIN TRANSPEPTIDASE, PUTATIVE-RELATED"/>
    <property type="match status" value="1"/>
</dbReference>
<keyword evidence="9" id="KW-0511">Multifunctional enzyme</keyword>
<dbReference type="Gene3D" id="1.10.3810.10">
    <property type="entry name" value="Biosynthetic peptidoglycan transglycosylase-like"/>
    <property type="match status" value="1"/>
</dbReference>
<feature type="chain" id="PRO_5047537453" description="peptidoglycan glycosyltransferase" evidence="12">
    <location>
        <begin position="22"/>
        <end position="674"/>
    </location>
</feature>
<dbReference type="SUPFAM" id="SSF53955">
    <property type="entry name" value="Lysozyme-like"/>
    <property type="match status" value="1"/>
</dbReference>
<keyword evidence="7" id="KW-0808">Transferase</keyword>
<evidence type="ECO:0000256" key="6">
    <source>
        <dbReference type="ARBA" id="ARBA00022676"/>
    </source>
</evidence>
<feature type="domain" description="Penicillin-binding C-terminal" evidence="15">
    <location>
        <begin position="593"/>
        <end position="668"/>
    </location>
</feature>
<dbReference type="EC" id="2.4.99.28" evidence="10"/>
<dbReference type="RefSeq" id="WP_369022877.1">
    <property type="nucleotide sequence ID" value="NZ_JBEHHI010000003.1"/>
</dbReference>
<evidence type="ECO:0000256" key="5">
    <source>
        <dbReference type="ARBA" id="ARBA00022670"/>
    </source>
</evidence>
<dbReference type="InterPro" id="IPR012338">
    <property type="entry name" value="Beta-lactam/transpept-like"/>
</dbReference>
<dbReference type="PANTHER" id="PTHR32282:SF15">
    <property type="entry name" value="PENICILLIN-BINDING PROTEIN 1C"/>
    <property type="match status" value="1"/>
</dbReference>
<feature type="signal peptide" evidence="12">
    <location>
        <begin position="1"/>
        <end position="21"/>
    </location>
</feature>
<name>A0ABV3XY18_9RHOB</name>
<comment type="similarity">
    <text evidence="2">In the C-terminal section; belongs to the transpeptidase family.</text>
</comment>
<evidence type="ECO:0000256" key="9">
    <source>
        <dbReference type="ARBA" id="ARBA00023268"/>
    </source>
</evidence>
<evidence type="ECO:0000256" key="4">
    <source>
        <dbReference type="ARBA" id="ARBA00022645"/>
    </source>
</evidence>
<dbReference type="InterPro" id="IPR001264">
    <property type="entry name" value="Glyco_trans_51"/>
</dbReference>
<dbReference type="InterPro" id="IPR011815">
    <property type="entry name" value="PBP_1c"/>
</dbReference>
<sequence>MRRAYRALAALALAGAASLWTLDRWIASTDLPPLAAETSVEVVDREGTLLRAFTVADGRWRLATSPDAVDPTYRAMLIAYEDKRFLRHPGVDPLALIRAAAQAAMRGRVVSGGSTITMQLARLLEDSGTGRWAGKLRQIRVALALERGLDKASILALYLQHVPMGGNLEGVRAGAHAWFGKPPARLTPAEAALLVALPQAPEARRPDRHRHAARAARGRVLARMVEAGLLDPDAAATARRAPMPGARRPMPALAPHLAARVRAERPHTARHRLTVDAALQRSMAALARRAVQGRDARLSAAILVADHRTGAVLAHVGSPDYTDTARSGFVDMTTAPRSPGSTLKPLVYGLAFDDGLAHPQTLIEDRPAAFGSYAPTNFDGRFHGTIRLARALQLSLNIPAVKLAAAVGPARLMARLRRAGAAPLLPGGQPGLAVALGGLGLSLEDLVRLYAALADGGRPVALHWRAGGPPPPPAQPVLSPRAAWQVGDILRGVPAPATAPQGRLAFKTGTSYGHRDAWAVGFDGAHVAAVWLGRADGTPVPGAFGADLAAPLLFEVFARLGHSPLPPAPPDTLILANAALPAPLRHFGGPRGQSPEAPAIAFPPDGADIALAGAPLTIKLRNGRPPFTVMTDGAPRLTALYRREATLPPPGPGFVTLTVIDADGQSARASLRLR</sequence>
<dbReference type="InterPro" id="IPR001460">
    <property type="entry name" value="PCN-bd_Tpept"/>
</dbReference>
<keyword evidence="8" id="KW-0378">Hydrolase</keyword>
<dbReference type="InterPro" id="IPR036950">
    <property type="entry name" value="PBP_transglycosylase"/>
</dbReference>
<keyword evidence="12" id="KW-0732">Signal</keyword>
<evidence type="ECO:0000256" key="11">
    <source>
        <dbReference type="ARBA" id="ARBA00049902"/>
    </source>
</evidence>
<feature type="domain" description="Penicillin-binding protein transpeptidase" evidence="13">
    <location>
        <begin position="301"/>
        <end position="512"/>
    </location>
</feature>
<dbReference type="Pfam" id="PF00912">
    <property type="entry name" value="Transgly"/>
    <property type="match status" value="1"/>
</dbReference>
<evidence type="ECO:0000256" key="10">
    <source>
        <dbReference type="ARBA" id="ARBA00044770"/>
    </source>
</evidence>
<dbReference type="InterPro" id="IPR050396">
    <property type="entry name" value="Glycosyltr_51/Transpeptidase"/>
</dbReference>
<evidence type="ECO:0000313" key="16">
    <source>
        <dbReference type="EMBL" id="MEX5730059.1"/>
    </source>
</evidence>
<gene>
    <name evidence="16" type="ORF">Ga0609869_003412</name>
</gene>
<dbReference type="Proteomes" id="UP001560019">
    <property type="component" value="Unassembled WGS sequence"/>
</dbReference>
<evidence type="ECO:0000256" key="3">
    <source>
        <dbReference type="ARBA" id="ARBA00007739"/>
    </source>
</evidence>
<evidence type="ECO:0000313" key="17">
    <source>
        <dbReference type="Proteomes" id="UP001560019"/>
    </source>
</evidence>
<feature type="domain" description="Glycosyl transferase family 51" evidence="14">
    <location>
        <begin position="57"/>
        <end position="224"/>
    </location>
</feature>
<keyword evidence="5" id="KW-0645">Protease</keyword>
<protein>
    <recommendedName>
        <fullName evidence="10">peptidoglycan glycosyltransferase</fullName>
        <ecNumber evidence="10">2.4.99.28</ecNumber>
    </recommendedName>
</protein>
<dbReference type="Pfam" id="PF06832">
    <property type="entry name" value="BiPBP_C"/>
    <property type="match status" value="1"/>
</dbReference>